<dbReference type="Pfam" id="PF00018">
    <property type="entry name" value="SH3_1"/>
    <property type="match status" value="1"/>
</dbReference>
<evidence type="ECO:0000256" key="4">
    <source>
        <dbReference type="ARBA" id="ARBA00023136"/>
    </source>
</evidence>
<evidence type="ECO:0000256" key="6">
    <source>
        <dbReference type="SAM" id="MobiDB-lite"/>
    </source>
</evidence>
<feature type="domain" description="PDZ" evidence="9">
    <location>
        <begin position="340"/>
        <end position="421"/>
    </location>
</feature>
<feature type="domain" description="PDZ" evidence="9">
    <location>
        <begin position="177"/>
        <end position="269"/>
    </location>
</feature>
<feature type="region of interest" description="Disordered" evidence="6">
    <location>
        <begin position="563"/>
        <end position="594"/>
    </location>
</feature>
<accession>A0AAJ7J9Y2</accession>
<dbReference type="GO" id="GO:0045197">
    <property type="term" value="P:establishment or maintenance of epithelial cell apical/basal polarity"/>
    <property type="evidence" value="ECO:0007669"/>
    <property type="project" value="TreeGrafter"/>
</dbReference>
<evidence type="ECO:0000259" key="8">
    <source>
        <dbReference type="PROSITE" id="PS50052"/>
    </source>
</evidence>
<dbReference type="InterPro" id="IPR020590">
    <property type="entry name" value="Guanylate_kinase_CS"/>
</dbReference>
<dbReference type="CDD" id="cd00071">
    <property type="entry name" value="GMPK"/>
    <property type="match status" value="1"/>
</dbReference>
<dbReference type="InterPro" id="IPR036034">
    <property type="entry name" value="PDZ_sf"/>
</dbReference>
<dbReference type="PROSITE" id="PS50002">
    <property type="entry name" value="SH3"/>
    <property type="match status" value="1"/>
</dbReference>
<dbReference type="Pfam" id="PF00625">
    <property type="entry name" value="Guanylate_kin"/>
    <property type="match status" value="1"/>
</dbReference>
<dbReference type="SUPFAM" id="SSF50044">
    <property type="entry name" value="SH3-domain"/>
    <property type="match status" value="1"/>
</dbReference>
<dbReference type="PROSITE" id="PS50106">
    <property type="entry name" value="PDZ"/>
    <property type="match status" value="3"/>
</dbReference>
<proteinExistence type="predicted"/>
<dbReference type="InterPro" id="IPR027417">
    <property type="entry name" value="P-loop_NTPase"/>
</dbReference>
<dbReference type="FunFam" id="2.30.42.10:FF:000002">
    <property type="entry name" value="Disks large homolog 4 isoform 2"/>
    <property type="match status" value="1"/>
</dbReference>
<dbReference type="CTD" id="1739"/>
<evidence type="ECO:0000313" key="11">
    <source>
        <dbReference type="RefSeq" id="XP_017888414.1"/>
    </source>
</evidence>
<evidence type="ECO:0000256" key="2">
    <source>
        <dbReference type="ARBA" id="ARBA00022443"/>
    </source>
</evidence>
<dbReference type="Gene3D" id="3.40.50.300">
    <property type="entry name" value="P-loop containing nucleotide triphosphate hydrolases"/>
    <property type="match status" value="1"/>
</dbReference>
<dbReference type="CDD" id="cd06723">
    <property type="entry name" value="PDZ1_Dlg1-2-4-like"/>
    <property type="match status" value="1"/>
</dbReference>
<evidence type="ECO:0000313" key="10">
    <source>
        <dbReference type="Proteomes" id="UP000694925"/>
    </source>
</evidence>
<dbReference type="GO" id="GO:0097120">
    <property type="term" value="P:receptor localization to synapse"/>
    <property type="evidence" value="ECO:0007669"/>
    <property type="project" value="TreeGrafter"/>
</dbReference>
<feature type="compositionally biased region" description="Polar residues" evidence="6">
    <location>
        <begin position="282"/>
        <end position="310"/>
    </location>
</feature>
<evidence type="ECO:0000256" key="5">
    <source>
        <dbReference type="PROSITE-ProRule" id="PRU00192"/>
    </source>
</evidence>
<dbReference type="PROSITE" id="PS00856">
    <property type="entry name" value="GUANYLATE_KINASE_1"/>
    <property type="match status" value="1"/>
</dbReference>
<reference evidence="11" key="1">
    <citation type="submission" date="2025-08" db="UniProtKB">
        <authorList>
            <consortium name="RefSeq"/>
        </authorList>
    </citation>
    <scope>IDENTIFICATION</scope>
    <source>
        <tissue evidence="11">Whole body</tissue>
    </source>
</reference>
<gene>
    <name evidence="11" type="primary">LOC108629943</name>
</gene>
<dbReference type="GO" id="GO:0019901">
    <property type="term" value="F:protein kinase binding"/>
    <property type="evidence" value="ECO:0007669"/>
    <property type="project" value="TreeGrafter"/>
</dbReference>
<protein>
    <submittedName>
        <fullName evidence="11">Disks large 1 tumor suppressor protein isoform X17</fullName>
    </submittedName>
</protein>
<dbReference type="InterPro" id="IPR001452">
    <property type="entry name" value="SH3_domain"/>
</dbReference>
<dbReference type="GeneID" id="108629943"/>
<feature type="domain" description="Guanylate kinase-like" evidence="8">
    <location>
        <begin position="656"/>
        <end position="831"/>
    </location>
</feature>
<dbReference type="PANTHER" id="PTHR23119:SF51">
    <property type="entry name" value="DISKS LARGE 1 TUMOR SUPPRESSOR PROTEIN"/>
    <property type="match status" value="1"/>
</dbReference>
<dbReference type="Pfam" id="PF00595">
    <property type="entry name" value="PDZ"/>
    <property type="match status" value="3"/>
</dbReference>
<dbReference type="FunFam" id="2.30.42.10:FF:000004">
    <property type="entry name" value="Disks large homolog 4 isoform 2"/>
    <property type="match status" value="1"/>
</dbReference>
<dbReference type="InterPro" id="IPR008144">
    <property type="entry name" value="Guanylate_kin-like_dom"/>
</dbReference>
<dbReference type="PIRSF" id="PIRSF001741">
    <property type="entry name" value="MAGUK_DLGH"/>
    <property type="match status" value="1"/>
</dbReference>
<evidence type="ECO:0000259" key="9">
    <source>
        <dbReference type="PROSITE" id="PS50106"/>
    </source>
</evidence>
<dbReference type="FunFam" id="3.40.50.300:FF:001402">
    <property type="entry name" value="Discs, large homolog 3 (Drosophila)"/>
    <property type="match status" value="1"/>
</dbReference>
<dbReference type="CDD" id="cd11861">
    <property type="entry name" value="SH3_DLG-like"/>
    <property type="match status" value="1"/>
</dbReference>
<dbReference type="GO" id="GO:0098609">
    <property type="term" value="P:cell-cell adhesion"/>
    <property type="evidence" value="ECO:0007669"/>
    <property type="project" value="TreeGrafter"/>
</dbReference>
<sequence>MPPTTPTDSAMCSLCPRSKKAQHPKKLVRFDSIVDTFSISDSNAVTNQRSHDSWQGQDGDQAHTPLLAADTRHVNGDDDWEYEEIVLERGGAGLGFSIAGGTDNPHFGNDTAIYITKLIPGGAASADGRLRVNDTILQVNDASVVDVAHATAVDALKRAGNTVKLYVRRRRHTQLVEIELIKGNKGLGFSIAGGIGNQHIPGDNGIYVTKIMEGGAAQVDGRLVVGDKLVAVRNALQGDKNLENVTHEEAVATLKATQDRVVLLVAKPETGIVPPPPPPMASDNSLSPQPRKQNGSVSALENNSTLPYSQESRHASSLALHGATTPRAVSQEDVSREVRTVVLNKGSSGLGFNIVGGEDGEGIFISFILAGGPADLSGELRRGDQILSVNGINLRTATHEEAAAALKGTGQTVTIVVQYKPEDYNRFEAKIHDLKQQISQQNLMTGTLMRTSQKKSLYVRALFDYDPNKDDGLPSRGLAFRYGEILHVTNASDDEWWQARRVTPQGEEEGLGIIPSRRRWERKQRARDRSVKFQGHMPVILDKQSTLDRKKKNFSFSRKFPFMKSKDDKSEDGSDQERSPTTPENENDPTPFMLCYTQDDTNTEGSREILYRVELPYMEELTLVYLEQEDDVNNEISSEENVLSYEAVQQLTIQYTRPVIILGPLKDRINDDLISEFPDKFGSCVPHTTRSRREYEVDGRDYHFVASREQMERDIQNHLFIEAGQYNDNLYGTSVASVREVAEKGKHCILDVSGNAIKRLQVAQLYPIAIFIKPKSVESVMEMNKRMTEEQAKKTYERALKMEQEFGEYFTAVVQGDTPEEIYVKVKEVIAEQSGPNIWVPCRDQQL</sequence>
<dbReference type="Gene3D" id="2.30.30.40">
    <property type="entry name" value="SH3 Domains"/>
    <property type="match status" value="2"/>
</dbReference>
<feature type="region of interest" description="Disordered" evidence="6">
    <location>
        <begin position="269"/>
        <end position="332"/>
    </location>
</feature>
<dbReference type="Gene3D" id="3.30.63.10">
    <property type="entry name" value="Guanylate Kinase phosphate binding domain"/>
    <property type="match status" value="1"/>
</dbReference>
<keyword evidence="2 5" id="KW-0728">SH3 domain</keyword>
<dbReference type="GO" id="GO:0007268">
    <property type="term" value="P:chemical synaptic transmission"/>
    <property type="evidence" value="ECO:0007669"/>
    <property type="project" value="InterPro"/>
</dbReference>
<dbReference type="CDD" id="cd06795">
    <property type="entry name" value="PDZ3_Dlg1-2-4-like"/>
    <property type="match status" value="1"/>
</dbReference>
<dbReference type="InterPro" id="IPR008145">
    <property type="entry name" value="GK/Ca_channel_bsu"/>
</dbReference>
<feature type="domain" description="PDZ" evidence="9">
    <location>
        <begin position="84"/>
        <end position="171"/>
    </location>
</feature>
<dbReference type="GO" id="GO:0043113">
    <property type="term" value="P:receptor clustering"/>
    <property type="evidence" value="ECO:0007669"/>
    <property type="project" value="TreeGrafter"/>
</dbReference>
<evidence type="ECO:0000256" key="1">
    <source>
        <dbReference type="ARBA" id="ARBA00004370"/>
    </source>
</evidence>
<dbReference type="SMART" id="SM00228">
    <property type="entry name" value="PDZ"/>
    <property type="match status" value="3"/>
</dbReference>
<organism evidence="10 11">
    <name type="scientific">Ceratina calcarata</name>
    <dbReference type="NCBI Taxonomy" id="156304"/>
    <lineage>
        <taxon>Eukaryota</taxon>
        <taxon>Metazoa</taxon>
        <taxon>Ecdysozoa</taxon>
        <taxon>Arthropoda</taxon>
        <taxon>Hexapoda</taxon>
        <taxon>Insecta</taxon>
        <taxon>Pterygota</taxon>
        <taxon>Neoptera</taxon>
        <taxon>Endopterygota</taxon>
        <taxon>Hymenoptera</taxon>
        <taxon>Apocrita</taxon>
        <taxon>Aculeata</taxon>
        <taxon>Apoidea</taxon>
        <taxon>Anthophila</taxon>
        <taxon>Apidae</taxon>
        <taxon>Ceratina</taxon>
        <taxon>Zadontomerus</taxon>
    </lineage>
</organism>
<dbReference type="FunFam" id="2.30.42.10:FF:000001">
    <property type="entry name" value="Disks large homolog 1 isoform 2"/>
    <property type="match status" value="1"/>
</dbReference>
<dbReference type="FunFam" id="2.30.30.40:FF:000058">
    <property type="entry name" value="Disks large homolog 1 isoform X1"/>
    <property type="match status" value="1"/>
</dbReference>
<keyword evidence="4" id="KW-0472">Membrane</keyword>
<dbReference type="InterPro" id="IPR001478">
    <property type="entry name" value="PDZ"/>
</dbReference>
<dbReference type="SMART" id="SM00072">
    <property type="entry name" value="GuKc"/>
    <property type="match status" value="1"/>
</dbReference>
<keyword evidence="10" id="KW-1185">Reference proteome</keyword>
<keyword evidence="3" id="KW-0677">Repeat</keyword>
<dbReference type="Proteomes" id="UP000694925">
    <property type="component" value="Unplaced"/>
</dbReference>
<dbReference type="GO" id="GO:0031594">
    <property type="term" value="C:neuromuscular junction"/>
    <property type="evidence" value="ECO:0007669"/>
    <property type="project" value="InterPro"/>
</dbReference>
<evidence type="ECO:0000256" key="3">
    <source>
        <dbReference type="ARBA" id="ARBA00022737"/>
    </source>
</evidence>
<dbReference type="SMART" id="SM00326">
    <property type="entry name" value="SH3"/>
    <property type="match status" value="1"/>
</dbReference>
<dbReference type="GO" id="GO:0043005">
    <property type="term" value="C:neuron projection"/>
    <property type="evidence" value="ECO:0007669"/>
    <property type="project" value="InterPro"/>
</dbReference>
<dbReference type="InterPro" id="IPR016313">
    <property type="entry name" value="DLG1-like"/>
</dbReference>
<feature type="compositionally biased region" description="Low complexity" evidence="6">
    <location>
        <begin position="580"/>
        <end position="591"/>
    </location>
</feature>
<feature type="compositionally biased region" description="Basic and acidic residues" evidence="6">
    <location>
        <begin position="564"/>
        <end position="578"/>
    </location>
</feature>
<dbReference type="RefSeq" id="XP_017888414.1">
    <property type="nucleotide sequence ID" value="XM_018032925.2"/>
</dbReference>
<dbReference type="InterPro" id="IPR050614">
    <property type="entry name" value="Synaptic_Scaffolding_LAP-MAGUK"/>
</dbReference>
<dbReference type="FunFam" id="3.30.63.10:FF:000001">
    <property type="entry name" value="Disks large homolog 1 isoform 2"/>
    <property type="match status" value="1"/>
</dbReference>
<dbReference type="PANTHER" id="PTHR23119">
    <property type="entry name" value="DISCS LARGE"/>
    <property type="match status" value="1"/>
</dbReference>
<dbReference type="GO" id="GO:0098839">
    <property type="term" value="C:postsynaptic density membrane"/>
    <property type="evidence" value="ECO:0007669"/>
    <property type="project" value="TreeGrafter"/>
</dbReference>
<dbReference type="PROSITE" id="PS50052">
    <property type="entry name" value="GUANYLATE_KINASE_2"/>
    <property type="match status" value="1"/>
</dbReference>
<dbReference type="GO" id="GO:0099072">
    <property type="term" value="P:regulation of postsynaptic membrane neurotransmitter receptor levels"/>
    <property type="evidence" value="ECO:0007669"/>
    <property type="project" value="TreeGrafter"/>
</dbReference>
<dbReference type="InterPro" id="IPR036028">
    <property type="entry name" value="SH3-like_dom_sf"/>
</dbReference>
<dbReference type="AlphaFoldDB" id="A0AAJ7J9Y2"/>
<dbReference type="CDD" id="cd06724">
    <property type="entry name" value="PDZ2_Dlg1-2-4-like"/>
    <property type="match status" value="1"/>
</dbReference>
<feature type="domain" description="SH3" evidence="7">
    <location>
        <begin position="454"/>
        <end position="524"/>
    </location>
</feature>
<comment type="subcellular location">
    <subcellularLocation>
        <location evidence="1">Membrane</location>
    </subcellularLocation>
</comment>
<name>A0AAJ7J9Y2_9HYME</name>
<dbReference type="SUPFAM" id="SSF52540">
    <property type="entry name" value="P-loop containing nucleoside triphosphate hydrolases"/>
    <property type="match status" value="1"/>
</dbReference>
<dbReference type="GO" id="GO:0016323">
    <property type="term" value="C:basolateral plasma membrane"/>
    <property type="evidence" value="ECO:0007669"/>
    <property type="project" value="TreeGrafter"/>
</dbReference>
<evidence type="ECO:0000259" key="7">
    <source>
        <dbReference type="PROSITE" id="PS50002"/>
    </source>
</evidence>
<dbReference type="Gene3D" id="2.30.42.10">
    <property type="match status" value="3"/>
</dbReference>
<dbReference type="SUPFAM" id="SSF50156">
    <property type="entry name" value="PDZ domain-like"/>
    <property type="match status" value="3"/>
</dbReference>